<dbReference type="InterPro" id="IPR001841">
    <property type="entry name" value="Znf_RING"/>
</dbReference>
<dbReference type="Pfam" id="PF13639">
    <property type="entry name" value="zf-RING_2"/>
    <property type="match status" value="1"/>
</dbReference>
<evidence type="ECO:0000256" key="6">
    <source>
        <dbReference type="ARBA" id="ARBA00022833"/>
    </source>
</evidence>
<dbReference type="Proteomes" id="UP000694556">
    <property type="component" value="Chromosome 2"/>
</dbReference>
<evidence type="ECO:0000256" key="5">
    <source>
        <dbReference type="ARBA" id="ARBA00022771"/>
    </source>
</evidence>
<keyword evidence="5 9" id="KW-0863">Zinc-finger</keyword>
<name>A0A8C3BU84_CAIMO</name>
<dbReference type="SMART" id="SM00184">
    <property type="entry name" value="RING"/>
    <property type="match status" value="1"/>
</dbReference>
<dbReference type="GO" id="GO:0008270">
    <property type="term" value="F:zinc ion binding"/>
    <property type="evidence" value="ECO:0007669"/>
    <property type="project" value="UniProtKB-KW"/>
</dbReference>
<keyword evidence="7" id="KW-0805">Transcription regulation</keyword>
<protein>
    <recommendedName>
        <fullName evidence="2">RING-type E3 ubiquitin transferase</fullName>
        <ecNumber evidence="2">2.3.2.27</ecNumber>
    </recommendedName>
</protein>
<dbReference type="InterPro" id="IPR013083">
    <property type="entry name" value="Znf_RING/FYVE/PHD"/>
</dbReference>
<evidence type="ECO:0000256" key="4">
    <source>
        <dbReference type="ARBA" id="ARBA00022723"/>
    </source>
</evidence>
<dbReference type="GO" id="GO:0061630">
    <property type="term" value="F:ubiquitin protein ligase activity"/>
    <property type="evidence" value="ECO:0007669"/>
    <property type="project" value="UniProtKB-EC"/>
</dbReference>
<accession>A0A8C3BU84</accession>
<reference evidence="11" key="2">
    <citation type="submission" date="2025-08" db="UniProtKB">
        <authorList>
            <consortium name="Ensembl"/>
        </authorList>
    </citation>
    <scope>IDENTIFICATION</scope>
</reference>
<keyword evidence="12" id="KW-1185">Reference proteome</keyword>
<dbReference type="InterPro" id="IPR017907">
    <property type="entry name" value="Znf_RING_CS"/>
</dbReference>
<dbReference type="SUPFAM" id="SSF57850">
    <property type="entry name" value="RING/U-box"/>
    <property type="match status" value="1"/>
</dbReference>
<evidence type="ECO:0000313" key="12">
    <source>
        <dbReference type="Proteomes" id="UP000694556"/>
    </source>
</evidence>
<dbReference type="PANTHER" id="PTHR46077:SF1">
    <property type="entry name" value="TOP1 BINDING ARGININE_SERINE RICH PROTEIN, E3 UBIQUITIN LIGASE"/>
    <property type="match status" value="1"/>
</dbReference>
<dbReference type="PANTHER" id="PTHR46077">
    <property type="entry name" value="E3 UBIQUITIN-PROTEIN LIGASE TOPORS"/>
    <property type="match status" value="1"/>
</dbReference>
<dbReference type="PROSITE" id="PS50089">
    <property type="entry name" value="ZF_RING_2"/>
    <property type="match status" value="1"/>
</dbReference>
<dbReference type="Gene3D" id="3.30.40.10">
    <property type="entry name" value="Zinc/RING finger domain, C3HC4 (zinc finger)"/>
    <property type="match status" value="1"/>
</dbReference>
<organism evidence="11 12">
    <name type="scientific">Cairina moschata</name>
    <name type="common">Muscovy duck</name>
    <dbReference type="NCBI Taxonomy" id="8855"/>
    <lineage>
        <taxon>Eukaryota</taxon>
        <taxon>Metazoa</taxon>
        <taxon>Chordata</taxon>
        <taxon>Craniata</taxon>
        <taxon>Vertebrata</taxon>
        <taxon>Euteleostomi</taxon>
        <taxon>Archelosauria</taxon>
        <taxon>Archosauria</taxon>
        <taxon>Dinosauria</taxon>
        <taxon>Saurischia</taxon>
        <taxon>Theropoda</taxon>
        <taxon>Coelurosauria</taxon>
        <taxon>Aves</taxon>
        <taxon>Neognathae</taxon>
        <taxon>Galloanserae</taxon>
        <taxon>Anseriformes</taxon>
        <taxon>Anatidae</taxon>
        <taxon>Anatinae</taxon>
        <taxon>Cairina</taxon>
    </lineage>
</organism>
<dbReference type="EC" id="2.3.2.27" evidence="2"/>
<dbReference type="Ensembl" id="ENSCMMT00000011941.1">
    <property type="protein sequence ID" value="ENSCMMP00000010858.1"/>
    <property type="gene ID" value="ENSCMMG00000006850.1"/>
</dbReference>
<evidence type="ECO:0000259" key="10">
    <source>
        <dbReference type="PROSITE" id="PS50089"/>
    </source>
</evidence>
<keyword evidence="6" id="KW-0862">Zinc</keyword>
<evidence type="ECO:0000256" key="1">
    <source>
        <dbReference type="ARBA" id="ARBA00000900"/>
    </source>
</evidence>
<evidence type="ECO:0000256" key="7">
    <source>
        <dbReference type="ARBA" id="ARBA00023015"/>
    </source>
</evidence>
<reference evidence="11" key="3">
    <citation type="submission" date="2025-09" db="UniProtKB">
        <authorList>
            <consortium name="Ensembl"/>
        </authorList>
    </citation>
    <scope>IDENTIFICATION</scope>
</reference>
<comment type="catalytic activity">
    <reaction evidence="1">
        <text>S-ubiquitinyl-[E2 ubiquitin-conjugating enzyme]-L-cysteine + [acceptor protein]-L-lysine = [E2 ubiquitin-conjugating enzyme]-L-cysteine + N(6)-ubiquitinyl-[acceptor protein]-L-lysine.</text>
        <dbReference type="EC" id="2.3.2.27"/>
    </reaction>
</comment>
<keyword evidence="8" id="KW-0804">Transcription</keyword>
<keyword evidence="3" id="KW-0808">Transferase</keyword>
<dbReference type="AlphaFoldDB" id="A0A8C3BU84"/>
<keyword evidence="4" id="KW-0479">Metal-binding</keyword>
<reference evidence="11" key="1">
    <citation type="submission" date="2018-09" db="EMBL/GenBank/DDBJ databases">
        <title>Common duck and Muscovy duck high density SNP chip.</title>
        <authorList>
            <person name="Vignal A."/>
            <person name="Thebault N."/>
            <person name="Warren W.C."/>
        </authorList>
    </citation>
    <scope>NUCLEOTIDE SEQUENCE [LARGE SCALE GENOMIC DNA]</scope>
</reference>
<sequence length="105" mass="11737">MRGHRLGPNVARLNCHFQYVRLPVKHCCPQGHSQSLLMSPLAPGDDPCPICLGPLSSAARIEPCRHSFCLECIQLWAAQRDTCPLCRGHIVHNIIKVLCIIWITC</sequence>
<dbReference type="GO" id="GO:0000209">
    <property type="term" value="P:protein polyubiquitination"/>
    <property type="evidence" value="ECO:0007669"/>
    <property type="project" value="TreeGrafter"/>
</dbReference>
<feature type="domain" description="RING-type" evidence="10">
    <location>
        <begin position="48"/>
        <end position="87"/>
    </location>
</feature>
<dbReference type="GO" id="GO:0006513">
    <property type="term" value="P:protein monoubiquitination"/>
    <property type="evidence" value="ECO:0007669"/>
    <property type="project" value="TreeGrafter"/>
</dbReference>
<proteinExistence type="predicted"/>
<evidence type="ECO:0000256" key="9">
    <source>
        <dbReference type="PROSITE-ProRule" id="PRU00175"/>
    </source>
</evidence>
<evidence type="ECO:0000256" key="8">
    <source>
        <dbReference type="ARBA" id="ARBA00023163"/>
    </source>
</evidence>
<dbReference type="PROSITE" id="PS00518">
    <property type="entry name" value="ZF_RING_1"/>
    <property type="match status" value="1"/>
</dbReference>
<evidence type="ECO:0000256" key="3">
    <source>
        <dbReference type="ARBA" id="ARBA00022679"/>
    </source>
</evidence>
<evidence type="ECO:0000256" key="2">
    <source>
        <dbReference type="ARBA" id="ARBA00012483"/>
    </source>
</evidence>
<evidence type="ECO:0000313" key="11">
    <source>
        <dbReference type="Ensembl" id="ENSCMMP00000010858.1"/>
    </source>
</evidence>